<dbReference type="Proteomes" id="UP000078428">
    <property type="component" value="Unassembled WGS sequence"/>
</dbReference>
<sequence length="131" mass="14472">MMVGVAAVGGCSIVSPDRSVEATRVNAERMTNLRISLPPDQACAKTARMLMWCAGGLGFHYRCDSQSGNARSELNGTMEQVVRTEYFLVVEFLRGGSDTQVTVRQRDALLLTDYGALIDKYFQNKSDCQPR</sequence>
<keyword evidence="2" id="KW-1185">Reference proteome</keyword>
<evidence type="ECO:0000313" key="1">
    <source>
        <dbReference type="EMBL" id="OAN50202.1"/>
    </source>
</evidence>
<comment type="caution">
    <text evidence="1">The sequence shown here is derived from an EMBL/GenBank/DDBJ whole genome shotgun (WGS) entry which is preliminary data.</text>
</comment>
<accession>A0A178MN55</accession>
<dbReference type="OrthoDB" id="7350913at2"/>
<evidence type="ECO:0000313" key="2">
    <source>
        <dbReference type="Proteomes" id="UP000078428"/>
    </source>
</evidence>
<dbReference type="EMBL" id="LWQT01000055">
    <property type="protein sequence ID" value="OAN50202.1"/>
    <property type="molecule type" value="Genomic_DNA"/>
</dbReference>
<organism evidence="1 2">
    <name type="scientific">Paramagnetospirillum marisnigri</name>
    <dbReference type="NCBI Taxonomy" id="1285242"/>
    <lineage>
        <taxon>Bacteria</taxon>
        <taxon>Pseudomonadati</taxon>
        <taxon>Pseudomonadota</taxon>
        <taxon>Alphaproteobacteria</taxon>
        <taxon>Rhodospirillales</taxon>
        <taxon>Magnetospirillaceae</taxon>
        <taxon>Paramagnetospirillum</taxon>
    </lineage>
</organism>
<reference evidence="1 2" key="1">
    <citation type="submission" date="2016-04" db="EMBL/GenBank/DDBJ databases">
        <title>Draft genome sequence of freshwater magnetotactic bacteria Magnetospirillum marisnigri SP-1 and Magnetospirillum moscoviense BB-1.</title>
        <authorList>
            <person name="Koziaeva V."/>
            <person name="Dziuba M.V."/>
            <person name="Ivanov T.M."/>
            <person name="Kuznetsov B."/>
            <person name="Grouzdev D.S."/>
        </authorList>
    </citation>
    <scope>NUCLEOTIDE SEQUENCE [LARGE SCALE GENOMIC DNA]</scope>
    <source>
        <strain evidence="1 2">SP-1</strain>
    </source>
</reference>
<protein>
    <submittedName>
        <fullName evidence="1">Uncharacterized protein</fullName>
    </submittedName>
</protein>
<name>A0A178MN55_9PROT</name>
<proteinExistence type="predicted"/>
<dbReference type="STRING" id="1285242.A6A04_01990"/>
<gene>
    <name evidence="1" type="ORF">A6A04_01990</name>
</gene>
<dbReference type="AlphaFoldDB" id="A0A178MN55"/>